<evidence type="ECO:0000313" key="1">
    <source>
        <dbReference type="EMBL" id="GFY55141.1"/>
    </source>
</evidence>
<keyword evidence="2" id="KW-1185">Reference proteome</keyword>
<gene>
    <name evidence="1" type="ORF">TNIN_61901</name>
</gene>
<organism evidence="1 2">
    <name type="scientific">Trichonephila inaurata madagascariensis</name>
    <dbReference type="NCBI Taxonomy" id="2747483"/>
    <lineage>
        <taxon>Eukaryota</taxon>
        <taxon>Metazoa</taxon>
        <taxon>Ecdysozoa</taxon>
        <taxon>Arthropoda</taxon>
        <taxon>Chelicerata</taxon>
        <taxon>Arachnida</taxon>
        <taxon>Araneae</taxon>
        <taxon>Araneomorphae</taxon>
        <taxon>Entelegynae</taxon>
        <taxon>Araneoidea</taxon>
        <taxon>Nephilidae</taxon>
        <taxon>Trichonephila</taxon>
        <taxon>Trichonephila inaurata</taxon>
    </lineage>
</organism>
<reference evidence="1" key="1">
    <citation type="submission" date="2020-08" db="EMBL/GenBank/DDBJ databases">
        <title>Multicomponent nature underlies the extraordinary mechanical properties of spider dragline silk.</title>
        <authorList>
            <person name="Kono N."/>
            <person name="Nakamura H."/>
            <person name="Mori M."/>
            <person name="Yoshida Y."/>
            <person name="Ohtoshi R."/>
            <person name="Malay A.D."/>
            <person name="Moran D.A.P."/>
            <person name="Tomita M."/>
            <person name="Numata K."/>
            <person name="Arakawa K."/>
        </authorList>
    </citation>
    <scope>NUCLEOTIDE SEQUENCE</scope>
</reference>
<sequence length="107" mass="12231">MFCMSCDMAVLTQHIVKADLEQHRCYIPHHSFNAYRPDVFGSSIGPLNCKVVLKPLSDEMRRLCDLGCIRVFEKGDELSRTKESSEDLTVSQNICFPFLDRKNSGFL</sequence>
<name>A0A8X7C318_9ARAC</name>
<accession>A0A8X7C318</accession>
<comment type="caution">
    <text evidence="1">The sequence shown here is derived from an EMBL/GenBank/DDBJ whole genome shotgun (WGS) entry which is preliminary data.</text>
</comment>
<dbReference type="EMBL" id="BMAV01010214">
    <property type="protein sequence ID" value="GFY55141.1"/>
    <property type="molecule type" value="Genomic_DNA"/>
</dbReference>
<dbReference type="Proteomes" id="UP000886998">
    <property type="component" value="Unassembled WGS sequence"/>
</dbReference>
<protein>
    <submittedName>
        <fullName evidence="1">Uncharacterized protein</fullName>
    </submittedName>
</protein>
<evidence type="ECO:0000313" key="2">
    <source>
        <dbReference type="Proteomes" id="UP000886998"/>
    </source>
</evidence>
<proteinExistence type="predicted"/>
<dbReference type="AlphaFoldDB" id="A0A8X7C318"/>